<evidence type="ECO:0000313" key="3">
    <source>
        <dbReference type="Proteomes" id="UP000593561"/>
    </source>
</evidence>
<organism evidence="2 3">
    <name type="scientific">Gossypium davidsonii</name>
    <name type="common">Davidson's cotton</name>
    <name type="synonym">Gossypium klotzschianum subsp. davidsonii</name>
    <dbReference type="NCBI Taxonomy" id="34287"/>
    <lineage>
        <taxon>Eukaryota</taxon>
        <taxon>Viridiplantae</taxon>
        <taxon>Streptophyta</taxon>
        <taxon>Embryophyta</taxon>
        <taxon>Tracheophyta</taxon>
        <taxon>Spermatophyta</taxon>
        <taxon>Magnoliopsida</taxon>
        <taxon>eudicotyledons</taxon>
        <taxon>Gunneridae</taxon>
        <taxon>Pentapetalae</taxon>
        <taxon>rosids</taxon>
        <taxon>malvids</taxon>
        <taxon>Malvales</taxon>
        <taxon>Malvaceae</taxon>
        <taxon>Malvoideae</taxon>
        <taxon>Gossypium</taxon>
    </lineage>
</organism>
<proteinExistence type="predicted"/>
<gene>
    <name evidence="2" type="ORF">Godav_020098</name>
</gene>
<feature type="compositionally biased region" description="Basic and acidic residues" evidence="1">
    <location>
        <begin position="28"/>
        <end position="44"/>
    </location>
</feature>
<dbReference type="EMBL" id="JABFAC010000002">
    <property type="protein sequence ID" value="MBA0607835.1"/>
    <property type="molecule type" value="Genomic_DNA"/>
</dbReference>
<feature type="region of interest" description="Disordered" evidence="1">
    <location>
        <begin position="21"/>
        <end position="49"/>
    </location>
</feature>
<evidence type="ECO:0000256" key="1">
    <source>
        <dbReference type="SAM" id="MobiDB-lite"/>
    </source>
</evidence>
<dbReference type="AlphaFoldDB" id="A0A7J8R287"/>
<accession>A0A7J8R287</accession>
<evidence type="ECO:0000313" key="2">
    <source>
        <dbReference type="EMBL" id="MBA0607835.1"/>
    </source>
</evidence>
<name>A0A7J8R287_GOSDV</name>
<keyword evidence="3" id="KW-1185">Reference proteome</keyword>
<dbReference type="Proteomes" id="UP000593561">
    <property type="component" value="Unassembled WGS sequence"/>
</dbReference>
<sequence>MTLFRVEKSKGQEIAFWPPWTVEPWPDSGKRGESLKGEERDTGRNRWGNVEKSYLNPNFIPLGSRQKTLNKGFNNWQNTDCRGLNGADCENGLMDLLLDKENDPLLTMEGKK</sequence>
<protein>
    <submittedName>
        <fullName evidence="2">Uncharacterized protein</fullName>
    </submittedName>
</protein>
<reference evidence="2 3" key="1">
    <citation type="journal article" date="2019" name="Genome Biol. Evol.">
        <title>Insights into the evolution of the New World diploid cottons (Gossypium, subgenus Houzingenia) based on genome sequencing.</title>
        <authorList>
            <person name="Grover C.E."/>
            <person name="Arick M.A. 2nd"/>
            <person name="Thrash A."/>
            <person name="Conover J.L."/>
            <person name="Sanders W.S."/>
            <person name="Peterson D.G."/>
            <person name="Frelichowski J.E."/>
            <person name="Scheffler J.A."/>
            <person name="Scheffler B.E."/>
            <person name="Wendel J.F."/>
        </authorList>
    </citation>
    <scope>NUCLEOTIDE SEQUENCE [LARGE SCALE GENOMIC DNA]</scope>
    <source>
        <strain evidence="2">27</strain>
        <tissue evidence="2">Leaf</tissue>
    </source>
</reference>
<comment type="caution">
    <text evidence="2">The sequence shown here is derived from an EMBL/GenBank/DDBJ whole genome shotgun (WGS) entry which is preliminary data.</text>
</comment>